<dbReference type="PANTHER" id="PTHR34276:SF1">
    <property type="entry name" value="MINI-RIBONUCLEASE 3"/>
    <property type="match status" value="1"/>
</dbReference>
<dbReference type="PIRSF" id="PIRSF005520">
    <property type="entry name" value="UCP005520"/>
    <property type="match status" value="1"/>
</dbReference>
<evidence type="ECO:0000256" key="5">
    <source>
        <dbReference type="ARBA" id="ARBA00022801"/>
    </source>
</evidence>
<evidence type="ECO:0000313" key="9">
    <source>
        <dbReference type="Proteomes" id="UP000467132"/>
    </source>
</evidence>
<organism evidence="8 9">
    <name type="scientific">Senegalia massiliensis</name>
    <dbReference type="NCBI Taxonomy" id="1720316"/>
    <lineage>
        <taxon>Bacteria</taxon>
        <taxon>Bacillati</taxon>
        <taxon>Bacillota</taxon>
        <taxon>Clostridia</taxon>
        <taxon>Eubacteriales</taxon>
        <taxon>Clostridiaceae</taxon>
        <taxon>Senegalia</taxon>
    </lineage>
</organism>
<dbReference type="Proteomes" id="UP000467132">
    <property type="component" value="Unassembled WGS sequence"/>
</dbReference>
<evidence type="ECO:0000256" key="1">
    <source>
        <dbReference type="ARBA" id="ARBA00022517"/>
    </source>
</evidence>
<reference evidence="8 9" key="1">
    <citation type="submission" date="2018-08" db="EMBL/GenBank/DDBJ databases">
        <title>Murine metabolic-syndrome-specific gut microbial biobank.</title>
        <authorList>
            <person name="Liu C."/>
        </authorList>
    </citation>
    <scope>NUCLEOTIDE SEQUENCE [LARGE SCALE GENOMIC DNA]</scope>
    <source>
        <strain evidence="8 9">583</strain>
    </source>
</reference>
<comment type="similarity">
    <text evidence="6">Belongs to the MrnC RNase family.</text>
</comment>
<evidence type="ECO:0000313" key="8">
    <source>
        <dbReference type="EMBL" id="NBI08044.1"/>
    </source>
</evidence>
<dbReference type="Gene3D" id="1.10.1520.10">
    <property type="entry name" value="Ribonuclease III domain"/>
    <property type="match status" value="1"/>
</dbReference>
<dbReference type="RefSeq" id="WP_160198507.1">
    <property type="nucleotide sequence ID" value="NZ_QXXA01000018.1"/>
</dbReference>
<protein>
    <recommendedName>
        <fullName evidence="6">Mini-ribonuclease 3</fullName>
        <shortName evidence="6">Mini-3</shortName>
        <shortName evidence="6">Mini-RNase 3</shortName>
        <ecNumber evidence="6">3.1.26.-</ecNumber>
    </recommendedName>
    <alternativeName>
        <fullName evidence="6">Mini-RNase III</fullName>
        <shortName evidence="6">Mini-III</shortName>
    </alternativeName>
</protein>
<evidence type="ECO:0000256" key="3">
    <source>
        <dbReference type="ARBA" id="ARBA00022722"/>
    </source>
</evidence>
<dbReference type="InterPro" id="IPR036389">
    <property type="entry name" value="RNase_III_sf"/>
</dbReference>
<keyword evidence="6" id="KW-0963">Cytoplasm</keyword>
<accession>A0A845R1A5</accession>
<comment type="caution">
    <text evidence="8">The sequence shown here is derived from an EMBL/GenBank/DDBJ whole genome shotgun (WGS) entry which is preliminary data.</text>
</comment>
<name>A0A845R1A5_9CLOT</name>
<dbReference type="GO" id="GO:0005737">
    <property type="term" value="C:cytoplasm"/>
    <property type="evidence" value="ECO:0007669"/>
    <property type="project" value="UniProtKB-SubCell"/>
</dbReference>
<dbReference type="EMBL" id="QXXA01000018">
    <property type="protein sequence ID" value="NBI08044.1"/>
    <property type="molecule type" value="Genomic_DNA"/>
</dbReference>
<comment type="subunit">
    <text evidence="6">Homodimer.</text>
</comment>
<dbReference type="EC" id="3.1.26.-" evidence="6"/>
<keyword evidence="3 6" id="KW-0540">Nuclease</keyword>
<dbReference type="SUPFAM" id="SSF69065">
    <property type="entry name" value="RNase III domain-like"/>
    <property type="match status" value="1"/>
</dbReference>
<dbReference type="HAMAP" id="MF_01468">
    <property type="entry name" value="RNase_Mini_III"/>
    <property type="match status" value="1"/>
</dbReference>
<keyword evidence="6" id="KW-0460">Magnesium</keyword>
<keyword evidence="5 6" id="KW-0378">Hydrolase</keyword>
<dbReference type="AlphaFoldDB" id="A0A845R1A5"/>
<dbReference type="GO" id="GO:0006364">
    <property type="term" value="P:rRNA processing"/>
    <property type="evidence" value="ECO:0007669"/>
    <property type="project" value="UniProtKB-UniRule"/>
</dbReference>
<evidence type="ECO:0000256" key="6">
    <source>
        <dbReference type="HAMAP-Rule" id="MF_01468"/>
    </source>
</evidence>
<feature type="active site" evidence="6">
    <location>
        <position position="32"/>
    </location>
</feature>
<keyword evidence="2 6" id="KW-0698">rRNA processing</keyword>
<dbReference type="PANTHER" id="PTHR34276">
    <property type="entry name" value="MINI-RIBONUCLEASE 3"/>
    <property type="match status" value="1"/>
</dbReference>
<comment type="function">
    <text evidence="6">Involved in correct processing of both the 5' and 3' ends of 23S rRNA precursor. Processes 30S rRNA precursor transcript even in absence of ribonuclease 3 (Rnc); Rnc processes 30S rRNA into smaller rRNA precursors.</text>
</comment>
<keyword evidence="4 6" id="KW-0255">Endonuclease</keyword>
<evidence type="ECO:0000259" key="7">
    <source>
        <dbReference type="Pfam" id="PF00636"/>
    </source>
</evidence>
<dbReference type="OrthoDB" id="46571at2"/>
<evidence type="ECO:0000256" key="2">
    <source>
        <dbReference type="ARBA" id="ARBA00022552"/>
    </source>
</evidence>
<feature type="domain" description="RNase III" evidence="7">
    <location>
        <begin position="26"/>
        <end position="121"/>
    </location>
</feature>
<keyword evidence="6" id="KW-0694">RNA-binding</keyword>
<gene>
    <name evidence="6" type="primary">mrnC</name>
    <name evidence="8" type="ORF">D3Z33_14380</name>
</gene>
<keyword evidence="1 6" id="KW-0690">Ribosome biogenesis</keyword>
<dbReference type="CDD" id="cd00593">
    <property type="entry name" value="RIBOc"/>
    <property type="match status" value="1"/>
</dbReference>
<keyword evidence="9" id="KW-1185">Reference proteome</keyword>
<dbReference type="GO" id="GO:0004525">
    <property type="term" value="F:ribonuclease III activity"/>
    <property type="evidence" value="ECO:0007669"/>
    <property type="project" value="InterPro"/>
</dbReference>
<keyword evidence="6" id="KW-0699">rRNA-binding</keyword>
<sequence>MEKRNVNKVYEKIWSERDVNMLSPLQLAYIGDAVYEVFIRRFLLEDKLLSVNELHKRAIEFVKAKAQSDIVHELMDVLTEEEIRVVKRGRNTKSQSVPKNANISDYRYATGFEALVGYLYLLDRQDRIKELFNMIIEN</sequence>
<comment type="subcellular location">
    <subcellularLocation>
        <location evidence="6">Cytoplasm</location>
    </subcellularLocation>
</comment>
<dbReference type="Pfam" id="PF00636">
    <property type="entry name" value="Ribonuclease_3"/>
    <property type="match status" value="1"/>
</dbReference>
<dbReference type="GO" id="GO:0019843">
    <property type="term" value="F:rRNA binding"/>
    <property type="evidence" value="ECO:0007669"/>
    <property type="project" value="UniProtKB-UniRule"/>
</dbReference>
<dbReference type="InterPro" id="IPR008226">
    <property type="entry name" value="Mini3_fam"/>
</dbReference>
<dbReference type="InterPro" id="IPR000999">
    <property type="entry name" value="RNase_III_dom"/>
</dbReference>
<evidence type="ECO:0000256" key="4">
    <source>
        <dbReference type="ARBA" id="ARBA00022759"/>
    </source>
</evidence>
<comment type="cofactor">
    <cofactor evidence="6">
        <name>Mg(2+)</name>
        <dbReference type="ChEBI" id="CHEBI:18420"/>
    </cofactor>
</comment>
<proteinExistence type="inferred from homology"/>